<dbReference type="InterPro" id="IPR011047">
    <property type="entry name" value="Quinoprotein_ADH-like_sf"/>
</dbReference>
<evidence type="ECO:0000256" key="1">
    <source>
        <dbReference type="ARBA" id="ARBA00004496"/>
    </source>
</evidence>
<evidence type="ECO:0000256" key="2">
    <source>
        <dbReference type="ARBA" id="ARBA00022490"/>
    </source>
</evidence>
<keyword evidence="5" id="KW-0677">Repeat</keyword>
<dbReference type="SMART" id="SM00320">
    <property type="entry name" value="WD40"/>
    <property type="match status" value="8"/>
</dbReference>
<dbReference type="AlphaFoldDB" id="A9VAX6"/>
<comment type="subcellular location">
    <subcellularLocation>
        <location evidence="1">Cytoplasm</location>
    </subcellularLocation>
</comment>
<evidence type="ECO:0000313" key="9">
    <source>
        <dbReference type="EMBL" id="EDQ85241.1"/>
    </source>
</evidence>
<dbReference type="GO" id="GO:0005737">
    <property type="term" value="C:cytoplasm"/>
    <property type="evidence" value="ECO:0000318"/>
    <property type="project" value="GO_Central"/>
</dbReference>
<dbReference type="SUPFAM" id="SSF50978">
    <property type="entry name" value="WD40 repeat-like"/>
    <property type="match status" value="1"/>
</dbReference>
<evidence type="ECO:0000313" key="10">
    <source>
        <dbReference type="Proteomes" id="UP000001357"/>
    </source>
</evidence>
<dbReference type="Proteomes" id="UP000001357">
    <property type="component" value="Unassembled WGS sequence"/>
</dbReference>
<accession>A9VAX6</accession>
<keyword evidence="3 7" id="KW-0853">WD repeat</keyword>
<evidence type="ECO:0008006" key="11">
    <source>
        <dbReference type="Google" id="ProtNLM"/>
    </source>
</evidence>
<sequence length="1019" mass="111243">MAEPAVMCTGLAAPVTGVLLLGARLALAGKGQWVELWDRPSAQLLLRQQVMAIHDLHLLRRVSDPEAPTSQMEDAVQLLAVGGKELVALTLHLDGSTPRLSVVFRHTARDWIWDCHVCRDDTARIGTPCVLAVALALGHNQAELYHWHGSADDHAHEGQLKLVARAVGEVNCLLYAARYHGSHVRDLVLASGTIFRQTHLWYPFDGIEPQTDHTDTALPKEHVKSTVLVLDGHDGVIFNVRFDTDRRHLISLSDDRSARLYQLPADLSPHRPSAQSLPILTLYGHTARVWEAALLPHLIVTAGEDGVVNYWSWTGERLRRFQSHRGLGIWSLDTRGDQELVTGGGDGALTLHSTAPQDVQARIQDGAWTVPGLTAEDHPNQLAWLDGFVLVCSKQGHLITHQPEFERPQESNRPPSESALATRHCPQLARYAVMGVDPAGTFAVLAGLQGFVLVVGGADLTLWSETQVGTERLVFVQVLPDSLLVLGNARGHFVLARVQSGHVEVLAQFQHTDPRTAVQCCAIDGAQANLFLGDRQGYVHHYARPDVTHEAPHVADWNSCGKLCVHGRSSLTSIRVLPCTDDEGDEGDDEAEVAGPGSSGLQLMTSGRDGYCCRLNCRLAGPSTGALRLELASRFRLHRQVDWIAGLELDVDANVQYLHGFIKNEFVCLEAATGHLVHWQQTLAGSNTTQQLGTRFHGRVCNAVELIPHLGMAITGAEDLQLGVWRLGEHKNELQLASFVRETAVIRCLTHVQHPRVGTVVFVGCGDGRVKAWSVPGPDSRQWQLQSCWPSSYWLRYQAWQEARVMALEVLQTTNSSIDLVAGYSNGQLIGLRLDLETRRLHHLGRSLELPWCWLSTAVWASHSGRFMAANTRGQVALYDWASFLTQETDLSTIDSQAPAEAPGPMTVIDGVHQSGINAMAVIPAPVPEGARWLATCGDDNAVVVTELSWEADAVRAQTRLPRAHSAGATALAQAGSGLFISSGADCRVNLWRYHNGALVLVQAVVAAVHDVQAAAVHK</sequence>
<dbReference type="InterPro" id="IPR036322">
    <property type="entry name" value="WD40_repeat_dom_sf"/>
</dbReference>
<evidence type="ECO:0000256" key="6">
    <source>
        <dbReference type="ARBA" id="ARBA00038255"/>
    </source>
</evidence>
<dbReference type="KEGG" id="mbr:MONBRDRAFT_34320"/>
<dbReference type="EMBL" id="CH991575">
    <property type="protein sequence ID" value="EDQ85241.1"/>
    <property type="molecule type" value="Genomic_DNA"/>
</dbReference>
<evidence type="ECO:0000256" key="4">
    <source>
        <dbReference type="ARBA" id="ARBA00022694"/>
    </source>
</evidence>
<keyword evidence="10" id="KW-1185">Reference proteome</keyword>
<keyword evidence="2" id="KW-0963">Cytoplasm</keyword>
<feature type="repeat" description="WD" evidence="7">
    <location>
        <begin position="282"/>
        <end position="312"/>
    </location>
</feature>
<dbReference type="Pfam" id="PF00400">
    <property type="entry name" value="WD40"/>
    <property type="match status" value="1"/>
</dbReference>
<dbReference type="PANTHER" id="PTHR14344">
    <property type="entry name" value="WD REPEAT PROTEIN"/>
    <property type="match status" value="1"/>
</dbReference>
<organism evidence="9 10">
    <name type="scientific">Monosiga brevicollis</name>
    <name type="common">Choanoflagellate</name>
    <dbReference type="NCBI Taxonomy" id="81824"/>
    <lineage>
        <taxon>Eukaryota</taxon>
        <taxon>Choanoflagellata</taxon>
        <taxon>Craspedida</taxon>
        <taxon>Salpingoecidae</taxon>
        <taxon>Monosiga</taxon>
    </lineage>
</organism>
<comment type="similarity">
    <text evidence="6">Belongs to the WD repeat WDR6 family.</text>
</comment>
<dbReference type="GeneID" id="5895182"/>
<dbReference type="InterPro" id="IPR051973">
    <property type="entry name" value="tRNA_Anticodon_Mtase-Reg"/>
</dbReference>
<evidence type="ECO:0000256" key="3">
    <source>
        <dbReference type="ARBA" id="ARBA00022574"/>
    </source>
</evidence>
<dbReference type="OMA" id="THEAPHV"/>
<dbReference type="FunCoup" id="A9VAX6">
    <property type="interactions" value="922"/>
</dbReference>
<evidence type="ECO:0000256" key="7">
    <source>
        <dbReference type="PROSITE-ProRule" id="PRU00221"/>
    </source>
</evidence>
<dbReference type="eggNOG" id="KOG0974">
    <property type="taxonomic scope" value="Eukaryota"/>
</dbReference>
<feature type="repeat" description="WD" evidence="7">
    <location>
        <begin position="230"/>
        <end position="263"/>
    </location>
</feature>
<dbReference type="PROSITE" id="PS50082">
    <property type="entry name" value="WD_REPEATS_2"/>
    <property type="match status" value="2"/>
</dbReference>
<dbReference type="InterPro" id="IPR015943">
    <property type="entry name" value="WD40/YVTN_repeat-like_dom_sf"/>
</dbReference>
<dbReference type="PANTHER" id="PTHR14344:SF3">
    <property type="entry name" value="WD REPEAT-CONTAINING PROTEIN 6"/>
    <property type="match status" value="1"/>
</dbReference>
<dbReference type="SUPFAM" id="SSF50998">
    <property type="entry name" value="Quinoprotein alcohol dehydrogenase-like"/>
    <property type="match status" value="1"/>
</dbReference>
<reference evidence="9 10" key="1">
    <citation type="journal article" date="2008" name="Nature">
        <title>The genome of the choanoflagellate Monosiga brevicollis and the origin of metazoans.</title>
        <authorList>
            <consortium name="JGI Sequencing"/>
            <person name="King N."/>
            <person name="Westbrook M.J."/>
            <person name="Young S.L."/>
            <person name="Kuo A."/>
            <person name="Abedin M."/>
            <person name="Chapman J."/>
            <person name="Fairclough S."/>
            <person name="Hellsten U."/>
            <person name="Isogai Y."/>
            <person name="Letunic I."/>
            <person name="Marr M."/>
            <person name="Pincus D."/>
            <person name="Putnam N."/>
            <person name="Rokas A."/>
            <person name="Wright K.J."/>
            <person name="Zuzow R."/>
            <person name="Dirks W."/>
            <person name="Good M."/>
            <person name="Goodstein D."/>
            <person name="Lemons D."/>
            <person name="Li W."/>
            <person name="Lyons J.B."/>
            <person name="Morris A."/>
            <person name="Nichols S."/>
            <person name="Richter D.J."/>
            <person name="Salamov A."/>
            <person name="Bork P."/>
            <person name="Lim W.A."/>
            <person name="Manning G."/>
            <person name="Miller W.T."/>
            <person name="McGinnis W."/>
            <person name="Shapiro H."/>
            <person name="Tjian R."/>
            <person name="Grigoriev I.V."/>
            <person name="Rokhsar D."/>
        </authorList>
    </citation>
    <scope>NUCLEOTIDE SEQUENCE [LARGE SCALE GENOMIC DNA]</scope>
    <source>
        <strain evidence="10">MX1 / ATCC 50154</strain>
    </source>
</reference>
<dbReference type="STRING" id="81824.A9VAX6"/>
<evidence type="ECO:0000256" key="8">
    <source>
        <dbReference type="SAM" id="MobiDB-lite"/>
    </source>
</evidence>
<dbReference type="Gene3D" id="2.130.10.10">
    <property type="entry name" value="YVTN repeat-like/Quinoprotein amine dehydrogenase"/>
    <property type="match status" value="3"/>
</dbReference>
<evidence type="ECO:0000256" key="5">
    <source>
        <dbReference type="ARBA" id="ARBA00022737"/>
    </source>
</evidence>
<dbReference type="InParanoid" id="A9VAX6"/>
<dbReference type="RefSeq" id="XP_001749862.1">
    <property type="nucleotide sequence ID" value="XM_001749810.1"/>
</dbReference>
<proteinExistence type="inferred from homology"/>
<name>A9VAX6_MONBE</name>
<dbReference type="InterPro" id="IPR001680">
    <property type="entry name" value="WD40_rpt"/>
</dbReference>
<gene>
    <name evidence="9" type="ORF">MONBRDRAFT_34320</name>
</gene>
<dbReference type="GO" id="GO:0030488">
    <property type="term" value="P:tRNA methylation"/>
    <property type="evidence" value="ECO:0000318"/>
    <property type="project" value="GO_Central"/>
</dbReference>
<feature type="region of interest" description="Disordered" evidence="8">
    <location>
        <begin position="401"/>
        <end position="420"/>
    </location>
</feature>
<protein>
    <recommendedName>
        <fullName evidence="11">WD repeat-containing protein 6</fullName>
    </recommendedName>
</protein>
<keyword evidence="4" id="KW-0819">tRNA processing</keyword>